<dbReference type="InterPro" id="IPR011006">
    <property type="entry name" value="CheY-like_superfamily"/>
</dbReference>
<dbReference type="InterPro" id="IPR001789">
    <property type="entry name" value="Sig_transdc_resp-reg_receiver"/>
</dbReference>
<keyword evidence="11" id="KW-1185">Reference proteome</keyword>
<dbReference type="PROSITE" id="PS50930">
    <property type="entry name" value="HTH_LYTTR"/>
    <property type="match status" value="1"/>
</dbReference>
<keyword evidence="3" id="KW-0902">Two-component regulatory system</keyword>
<dbReference type="PROSITE" id="PS50110">
    <property type="entry name" value="RESPONSE_REGULATORY"/>
    <property type="match status" value="1"/>
</dbReference>
<evidence type="ECO:0000256" key="2">
    <source>
        <dbReference type="ARBA" id="ARBA00022490"/>
    </source>
</evidence>
<dbReference type="SMART" id="SM00448">
    <property type="entry name" value="REC"/>
    <property type="match status" value="1"/>
</dbReference>
<sequence length="238" mass="28053">MNIFICEDNKEQRKSLEKTIKKILIKKNINGKIKLSTNSAYEILDYVNENKDKGVYFLDIDIGQDINGIELASKINEIDKNAIIVIITSYPNMSHLIFKYHIRAVDYIVKDDIVSIYKKIEECLMFIDENLTKPIDNEHITIENNQCLEKVKYDDILFFETTKKRTIALHTNNSYIEFRGTLKEVEEKLDKRFSRCHRSFIVNKDKVIRLDKKQRILFMEDGSKCFISILLINKVFNI</sequence>
<dbReference type="PANTHER" id="PTHR37299">
    <property type="entry name" value="TRANSCRIPTIONAL REGULATOR-RELATED"/>
    <property type="match status" value="1"/>
</dbReference>
<reference evidence="10 11" key="1">
    <citation type="submission" date="2023-05" db="EMBL/GenBank/DDBJ databases">
        <title>Rombocin, a short stable natural nisin variant, displays selective antimicrobial activity against Listeria monocytogenes and employs dual mode of action to kill target bacterial strains.</title>
        <authorList>
            <person name="Wambui J."/>
            <person name="Stephan R."/>
            <person name="Kuipers O.P."/>
        </authorList>
    </citation>
    <scope>NUCLEOTIDE SEQUENCE [LARGE SCALE GENOMIC DNA]</scope>
    <source>
        <strain evidence="10 11">RC002</strain>
    </source>
</reference>
<dbReference type="EMBL" id="JASKYM010000007">
    <property type="protein sequence ID" value="MDK2564392.1"/>
    <property type="molecule type" value="Genomic_DNA"/>
</dbReference>
<evidence type="ECO:0000313" key="11">
    <source>
        <dbReference type="Proteomes" id="UP001301012"/>
    </source>
</evidence>
<evidence type="ECO:0000259" key="9">
    <source>
        <dbReference type="PROSITE" id="PS50930"/>
    </source>
</evidence>
<dbReference type="RefSeq" id="WP_284133318.1">
    <property type="nucleotide sequence ID" value="NZ_JASKYM010000007.1"/>
</dbReference>
<evidence type="ECO:0000256" key="7">
    <source>
        <dbReference type="PROSITE-ProRule" id="PRU00169"/>
    </source>
</evidence>
<evidence type="ECO:0000256" key="5">
    <source>
        <dbReference type="ARBA" id="ARBA00024867"/>
    </source>
</evidence>
<feature type="modified residue" description="4-aspartylphosphate" evidence="7">
    <location>
        <position position="59"/>
    </location>
</feature>
<feature type="domain" description="Response regulatory" evidence="8">
    <location>
        <begin position="2"/>
        <end position="125"/>
    </location>
</feature>
<protein>
    <recommendedName>
        <fullName evidence="1">Stage 0 sporulation protein A homolog</fullName>
    </recommendedName>
</protein>
<keyword evidence="7" id="KW-0597">Phosphoprotein</keyword>
<dbReference type="SUPFAM" id="SSF52172">
    <property type="entry name" value="CheY-like"/>
    <property type="match status" value="1"/>
</dbReference>
<gene>
    <name evidence="10" type="ORF">QOZ84_12595</name>
</gene>
<evidence type="ECO:0000256" key="3">
    <source>
        <dbReference type="ARBA" id="ARBA00023012"/>
    </source>
</evidence>
<accession>A0ABT7EBT0</accession>
<feature type="domain" description="HTH LytTR-type" evidence="9">
    <location>
        <begin position="140"/>
        <end position="238"/>
    </location>
</feature>
<dbReference type="Gene3D" id="3.40.50.2300">
    <property type="match status" value="1"/>
</dbReference>
<organism evidence="10 11">
    <name type="scientific">Romboutsia sedimentorum</name>
    <dbReference type="NCBI Taxonomy" id="1368474"/>
    <lineage>
        <taxon>Bacteria</taxon>
        <taxon>Bacillati</taxon>
        <taxon>Bacillota</taxon>
        <taxon>Clostridia</taxon>
        <taxon>Peptostreptococcales</taxon>
        <taxon>Peptostreptococcaceae</taxon>
        <taxon>Romboutsia</taxon>
    </lineage>
</organism>
<comment type="function">
    <text evidence="5">May play the central regulatory role in sporulation. It may be an element of the effector pathway responsible for the activation of sporulation genes in response to nutritional stress. Spo0A may act in concert with spo0H (a sigma factor) to control the expression of some genes that are critical to the sporulation process.</text>
</comment>
<dbReference type="Pfam" id="PF04397">
    <property type="entry name" value="LytTR"/>
    <property type="match status" value="1"/>
</dbReference>
<evidence type="ECO:0000313" key="10">
    <source>
        <dbReference type="EMBL" id="MDK2564392.1"/>
    </source>
</evidence>
<dbReference type="Pfam" id="PF00072">
    <property type="entry name" value="Response_reg"/>
    <property type="match status" value="1"/>
</dbReference>
<dbReference type="Gene3D" id="2.40.50.1020">
    <property type="entry name" value="LytTr DNA-binding domain"/>
    <property type="match status" value="1"/>
</dbReference>
<dbReference type="GO" id="GO:0003677">
    <property type="term" value="F:DNA binding"/>
    <property type="evidence" value="ECO:0007669"/>
    <property type="project" value="UniProtKB-KW"/>
</dbReference>
<dbReference type="PANTHER" id="PTHR37299:SF3">
    <property type="entry name" value="STAGE 0 SPORULATION PROTEIN A HOMOLOG"/>
    <property type="match status" value="1"/>
</dbReference>
<keyword evidence="2" id="KW-0963">Cytoplasm</keyword>
<keyword evidence="4" id="KW-0010">Activator</keyword>
<evidence type="ECO:0000256" key="4">
    <source>
        <dbReference type="ARBA" id="ARBA00023159"/>
    </source>
</evidence>
<dbReference type="InterPro" id="IPR046947">
    <property type="entry name" value="LytR-like"/>
</dbReference>
<dbReference type="SMART" id="SM00850">
    <property type="entry name" value="LytTR"/>
    <property type="match status" value="1"/>
</dbReference>
<comment type="function">
    <text evidence="6">Required for high-level post-exponential phase expression of a series of secreted proteins.</text>
</comment>
<evidence type="ECO:0000256" key="6">
    <source>
        <dbReference type="ARBA" id="ARBA00037164"/>
    </source>
</evidence>
<dbReference type="Proteomes" id="UP001301012">
    <property type="component" value="Unassembled WGS sequence"/>
</dbReference>
<evidence type="ECO:0000259" key="8">
    <source>
        <dbReference type="PROSITE" id="PS50110"/>
    </source>
</evidence>
<keyword evidence="10" id="KW-0238">DNA-binding</keyword>
<dbReference type="InterPro" id="IPR007492">
    <property type="entry name" value="LytTR_DNA-bd_dom"/>
</dbReference>
<name>A0ABT7EBT0_9FIRM</name>
<proteinExistence type="predicted"/>
<evidence type="ECO:0000256" key="1">
    <source>
        <dbReference type="ARBA" id="ARBA00018672"/>
    </source>
</evidence>
<comment type="caution">
    <text evidence="10">The sequence shown here is derived from an EMBL/GenBank/DDBJ whole genome shotgun (WGS) entry which is preliminary data.</text>
</comment>